<reference evidence="2 3" key="1">
    <citation type="journal article" date="2018" name="Int. J. Syst. Evol. Microbiol.">
        <title>Glycomyces paridis sp. nov., isolated from the medicinal plant Paris polyphylla.</title>
        <authorList>
            <person name="Fang X.M."/>
            <person name="Bai J.L."/>
            <person name="Su J."/>
            <person name="Zhao L.L."/>
            <person name="Liu H.Y."/>
            <person name="Ma B.P."/>
            <person name="Zhang Y.Q."/>
            <person name="Yu L.Y."/>
        </authorList>
    </citation>
    <scope>NUCLEOTIDE SEQUENCE [LARGE SCALE GENOMIC DNA]</scope>
    <source>
        <strain evidence="2 3">CPCC 204357</strain>
    </source>
</reference>
<dbReference type="Pfam" id="PF08592">
    <property type="entry name" value="Anthrone_oxy"/>
    <property type="match status" value="1"/>
</dbReference>
<proteinExistence type="predicted"/>
<keyword evidence="1" id="KW-1133">Transmembrane helix</keyword>
<feature type="transmembrane region" description="Helical" evidence="1">
    <location>
        <begin position="66"/>
        <end position="86"/>
    </location>
</feature>
<keyword evidence="1" id="KW-0472">Membrane</keyword>
<keyword evidence="1" id="KW-0812">Transmembrane</keyword>
<evidence type="ECO:0000313" key="3">
    <source>
        <dbReference type="Proteomes" id="UP000305792"/>
    </source>
</evidence>
<dbReference type="EMBL" id="STGX01000009">
    <property type="protein sequence ID" value="THV28102.1"/>
    <property type="molecule type" value="Genomic_DNA"/>
</dbReference>
<evidence type="ECO:0000313" key="2">
    <source>
        <dbReference type="EMBL" id="THV28102.1"/>
    </source>
</evidence>
<gene>
    <name evidence="2" type="ORF">E9998_13985</name>
</gene>
<keyword evidence="3" id="KW-1185">Reference proteome</keyword>
<organism evidence="2 3">
    <name type="scientific">Glycomyces paridis</name>
    <dbReference type="NCBI Taxonomy" id="2126555"/>
    <lineage>
        <taxon>Bacteria</taxon>
        <taxon>Bacillati</taxon>
        <taxon>Actinomycetota</taxon>
        <taxon>Actinomycetes</taxon>
        <taxon>Glycomycetales</taxon>
        <taxon>Glycomycetaceae</taxon>
        <taxon>Glycomyces</taxon>
    </lineage>
</organism>
<dbReference type="InterPro" id="IPR013901">
    <property type="entry name" value="Anthrone_oxy"/>
</dbReference>
<dbReference type="Proteomes" id="UP000305792">
    <property type="component" value="Unassembled WGS sequence"/>
</dbReference>
<dbReference type="OrthoDB" id="428263at2"/>
<sequence>MAGLFTGFTYAVMPGIKVLDDRAWLAGMQQINRVILNGRFMTAFLGSVVFTGAALVLGWFADDRAALPWILAGLVLALVMFIGTIAMNVPLNNMLEDAGEPAAIADPAALRATIEAKWIKWNTIRGVAALGSLAALAWALYVHGRANG</sequence>
<dbReference type="AlphaFoldDB" id="A0A4S8PFK7"/>
<feature type="transmembrane region" description="Helical" evidence="1">
    <location>
        <begin position="40"/>
        <end position="60"/>
    </location>
</feature>
<accession>A0A4S8PFK7</accession>
<name>A0A4S8PFK7_9ACTN</name>
<comment type="caution">
    <text evidence="2">The sequence shown here is derived from an EMBL/GenBank/DDBJ whole genome shotgun (WGS) entry which is preliminary data.</text>
</comment>
<feature type="transmembrane region" description="Helical" evidence="1">
    <location>
        <begin position="127"/>
        <end position="144"/>
    </location>
</feature>
<protein>
    <submittedName>
        <fullName evidence="2">DUF1772 domain-containing protein</fullName>
    </submittedName>
</protein>
<evidence type="ECO:0000256" key="1">
    <source>
        <dbReference type="SAM" id="Phobius"/>
    </source>
</evidence>